<gene>
    <name evidence="2" type="ORF">GCM10023172_00130</name>
</gene>
<dbReference type="EMBL" id="BAABGQ010000001">
    <property type="protein sequence ID" value="GAA4492662.1"/>
    <property type="molecule type" value="Genomic_DNA"/>
</dbReference>
<accession>A0ABP8PTN8</accession>
<evidence type="ECO:0000313" key="3">
    <source>
        <dbReference type="Proteomes" id="UP001501243"/>
    </source>
</evidence>
<dbReference type="RefSeq" id="WP_208133571.1">
    <property type="nucleotide sequence ID" value="NZ_BAABGQ010000001.1"/>
</dbReference>
<dbReference type="Pfam" id="PF06580">
    <property type="entry name" value="His_kinase"/>
    <property type="match status" value="1"/>
</dbReference>
<dbReference type="PANTHER" id="PTHR34220">
    <property type="entry name" value="SENSOR HISTIDINE KINASE YPDA"/>
    <property type="match status" value="1"/>
</dbReference>
<evidence type="ECO:0000259" key="1">
    <source>
        <dbReference type="Pfam" id="PF06580"/>
    </source>
</evidence>
<comment type="caution">
    <text evidence="2">The sequence shown here is derived from an EMBL/GenBank/DDBJ whole genome shotgun (WGS) entry which is preliminary data.</text>
</comment>
<dbReference type="InterPro" id="IPR050640">
    <property type="entry name" value="Bact_2-comp_sensor_kinase"/>
</dbReference>
<organism evidence="2 3">
    <name type="scientific">Hymenobacter ginsengisoli</name>
    <dbReference type="NCBI Taxonomy" id="1051626"/>
    <lineage>
        <taxon>Bacteria</taxon>
        <taxon>Pseudomonadati</taxon>
        <taxon>Bacteroidota</taxon>
        <taxon>Cytophagia</taxon>
        <taxon>Cytophagales</taxon>
        <taxon>Hymenobacteraceae</taxon>
        <taxon>Hymenobacter</taxon>
    </lineage>
</organism>
<protein>
    <recommendedName>
        <fullName evidence="1">Signal transduction histidine kinase internal region domain-containing protein</fullName>
    </recommendedName>
</protein>
<evidence type="ECO:0000313" key="2">
    <source>
        <dbReference type="EMBL" id="GAA4492662.1"/>
    </source>
</evidence>
<feature type="domain" description="Signal transduction histidine kinase internal region" evidence="1">
    <location>
        <begin position="32"/>
        <end position="107"/>
    </location>
</feature>
<reference evidence="3" key="1">
    <citation type="journal article" date="2019" name="Int. J. Syst. Evol. Microbiol.">
        <title>The Global Catalogue of Microorganisms (GCM) 10K type strain sequencing project: providing services to taxonomists for standard genome sequencing and annotation.</title>
        <authorList>
            <consortium name="The Broad Institute Genomics Platform"/>
            <consortium name="The Broad Institute Genome Sequencing Center for Infectious Disease"/>
            <person name="Wu L."/>
            <person name="Ma J."/>
        </authorList>
    </citation>
    <scope>NUCLEOTIDE SEQUENCE [LARGE SCALE GENOMIC DNA]</scope>
    <source>
        <strain evidence="3">JCM 17841</strain>
    </source>
</reference>
<dbReference type="InterPro" id="IPR010559">
    <property type="entry name" value="Sig_transdc_His_kin_internal"/>
</dbReference>
<sequence>MLSVYGSGYFFYEWRKTFIRSAELEREGAISQLEALKQQVDPHFLFNSLNTMAALIGDNAPAQDFLGSLASVYRYVLLSKDHSTVPLSQEMTFAEEYLYLNRIRFGEGIQVSRDIAPAALRRHVPPLAVQLLLENALKHNAFDRDAPLRICIRAGEDVLRVTNNVQPKTMLESSTRQGLRNLVNRFRLLTDRPVDIVHGDDEFAVTLPLLPAP</sequence>
<dbReference type="Proteomes" id="UP001501243">
    <property type="component" value="Unassembled WGS sequence"/>
</dbReference>
<proteinExistence type="predicted"/>
<keyword evidence="3" id="KW-1185">Reference proteome</keyword>
<name>A0ABP8PTN8_9BACT</name>
<dbReference type="PANTHER" id="PTHR34220:SF7">
    <property type="entry name" value="SENSOR HISTIDINE KINASE YPDA"/>
    <property type="match status" value="1"/>
</dbReference>